<feature type="active site" description="Charge relay system" evidence="6">
    <location>
        <position position="146"/>
    </location>
</feature>
<dbReference type="EMBL" id="VLPL01000001">
    <property type="protein sequence ID" value="TSJ47770.1"/>
    <property type="molecule type" value="Genomic_DNA"/>
</dbReference>
<sequence>MFIGKLLQQAVKINKILFIAGLILINSLSGFAQTDNFRFRKLLAEQPGIPAAFAVANSGNLDALLADKQISVKQVTREWIYIQAKPSWIKEAMDSKRIKSFYLEFSMPKALNDSTLVKHFVKPVHQGLGGLQTPFKGKDVIVAFVDQGLDYNHPDFKDANGNTRVLYYWDHTLPVAANTPQPYGYGQLWTAADIQGGTCGSMEESSAHGTSVAGAGVSNGLANGQETGMAPEAKIIIIETNFNLPNWTMTVADACDFVFKKADELGLPAVVNLSVGTYLGSHDATDPAAVLMDNLLDEKNGRIIVCAAGNSGSWGKYHVHGEVNADTSFVWVQPNPGSQLGPNTVYLDLWTDLSDAGWSYSWAANLSSGSFEERAELIYRAANTGVGSTIKDTLWNGSNRIATLEIYPEIVGPNLHLEFYFTNVDSTAYLYAFKTKGLGNYDAWSGSAAIALNDMLSTGLPSAGVYPNIQYYNMPDTLQTIVSSWNCSPKVVTVGNIRNRWSHIDNNGNTYLPNPPNYTAVGQLTPASSKGPTRTGHIKPDVVACGDISLSAGPFWLLNDPGFNSAISNDGLHVRNGGTSMASPVVAGIAALYLEKCSEGNYQSFLDAVHSTAFTDMFTGTVPNNAYGYGKIHALNLMLQSNFTNTLTADSPFCPGDSAISTASIPGYSIQWMNGDTTWNSALTASGDVYFAAYDQNGCVSYSDTLTVVAYSAPPAPVIYVSGTLLSTDPYPNLQWYENGVAIPGATGTSYTITLPSSSFFTVSRTSTDGCEVFSQPYNPSLGIDELTNQIHVYPNPTRDKLTIDASVPLTDIQVVDVQGRMVKSVADSKHEISISELENGTYYLIIHTDVQYFQVKIVKN</sequence>
<evidence type="ECO:0000259" key="8">
    <source>
        <dbReference type="Pfam" id="PF18962"/>
    </source>
</evidence>
<dbReference type="AlphaFoldDB" id="A0A556N6G3"/>
<protein>
    <submittedName>
        <fullName evidence="9">S8 family serine peptidase</fullName>
    </submittedName>
</protein>
<evidence type="ECO:0000256" key="6">
    <source>
        <dbReference type="PROSITE-ProRule" id="PRU01240"/>
    </source>
</evidence>
<dbReference type="GO" id="GO:0004252">
    <property type="term" value="F:serine-type endopeptidase activity"/>
    <property type="evidence" value="ECO:0007669"/>
    <property type="project" value="UniProtKB-UniRule"/>
</dbReference>
<dbReference type="PROSITE" id="PS00138">
    <property type="entry name" value="SUBTILASE_SER"/>
    <property type="match status" value="1"/>
</dbReference>
<dbReference type="Pfam" id="PF00082">
    <property type="entry name" value="Peptidase_S8"/>
    <property type="match status" value="2"/>
</dbReference>
<feature type="domain" description="Secretion system C-terminal sorting" evidence="8">
    <location>
        <begin position="793"/>
        <end position="858"/>
    </location>
</feature>
<feature type="active site" description="Charge relay system" evidence="6">
    <location>
        <position position="580"/>
    </location>
</feature>
<dbReference type="PANTHER" id="PTHR43806">
    <property type="entry name" value="PEPTIDASE S8"/>
    <property type="match status" value="1"/>
</dbReference>
<dbReference type="Pfam" id="PF18962">
    <property type="entry name" value="Por_Secre_tail"/>
    <property type="match status" value="1"/>
</dbReference>
<dbReference type="OrthoDB" id="9792152at2"/>
<evidence type="ECO:0000256" key="5">
    <source>
        <dbReference type="ARBA" id="ARBA00022825"/>
    </source>
</evidence>
<keyword evidence="4 6" id="KW-0378">Hydrolase</keyword>
<evidence type="ECO:0000313" key="9">
    <source>
        <dbReference type="EMBL" id="TSJ47770.1"/>
    </source>
</evidence>
<dbReference type="GO" id="GO:0006508">
    <property type="term" value="P:proteolysis"/>
    <property type="evidence" value="ECO:0007669"/>
    <property type="project" value="UniProtKB-KW"/>
</dbReference>
<evidence type="ECO:0000259" key="7">
    <source>
        <dbReference type="Pfam" id="PF00082"/>
    </source>
</evidence>
<dbReference type="NCBIfam" id="TIGR04183">
    <property type="entry name" value="Por_Secre_tail"/>
    <property type="match status" value="1"/>
</dbReference>
<keyword evidence="2 6" id="KW-0645">Protease</keyword>
<evidence type="ECO:0000256" key="3">
    <source>
        <dbReference type="ARBA" id="ARBA00022729"/>
    </source>
</evidence>
<accession>A0A556N6G3</accession>
<dbReference type="SUPFAM" id="SSF52743">
    <property type="entry name" value="Subtilisin-like"/>
    <property type="match status" value="1"/>
</dbReference>
<dbReference type="Proteomes" id="UP000316008">
    <property type="component" value="Unassembled WGS sequence"/>
</dbReference>
<dbReference type="InterPro" id="IPR000209">
    <property type="entry name" value="Peptidase_S8/S53_dom"/>
</dbReference>
<dbReference type="Gene3D" id="3.40.50.200">
    <property type="entry name" value="Peptidase S8/S53 domain"/>
    <property type="match status" value="2"/>
</dbReference>
<evidence type="ECO:0000256" key="1">
    <source>
        <dbReference type="ARBA" id="ARBA00011073"/>
    </source>
</evidence>
<dbReference type="InterPro" id="IPR050131">
    <property type="entry name" value="Peptidase_S8_subtilisin-like"/>
</dbReference>
<keyword evidence="3" id="KW-0732">Signal</keyword>
<keyword evidence="10" id="KW-1185">Reference proteome</keyword>
<dbReference type="InterPro" id="IPR015500">
    <property type="entry name" value="Peptidase_S8_subtilisin-rel"/>
</dbReference>
<dbReference type="PROSITE" id="PS51892">
    <property type="entry name" value="SUBTILASE"/>
    <property type="match status" value="1"/>
</dbReference>
<proteinExistence type="inferred from homology"/>
<comment type="caution">
    <text evidence="9">The sequence shown here is derived from an EMBL/GenBank/DDBJ whole genome shotgun (WGS) entry which is preliminary data.</text>
</comment>
<feature type="domain" description="Peptidase S8/S53" evidence="7">
    <location>
        <begin position="137"/>
        <end position="318"/>
    </location>
</feature>
<evidence type="ECO:0000256" key="4">
    <source>
        <dbReference type="ARBA" id="ARBA00022801"/>
    </source>
</evidence>
<organism evidence="9 10">
    <name type="scientific">Fluviicola chungangensis</name>
    <dbReference type="NCBI Taxonomy" id="2597671"/>
    <lineage>
        <taxon>Bacteria</taxon>
        <taxon>Pseudomonadati</taxon>
        <taxon>Bacteroidota</taxon>
        <taxon>Flavobacteriia</taxon>
        <taxon>Flavobacteriales</taxon>
        <taxon>Crocinitomicaceae</taxon>
        <taxon>Fluviicola</taxon>
    </lineage>
</organism>
<evidence type="ECO:0000256" key="2">
    <source>
        <dbReference type="ARBA" id="ARBA00022670"/>
    </source>
</evidence>
<name>A0A556N6G3_9FLAO</name>
<dbReference type="PRINTS" id="PR00723">
    <property type="entry name" value="SUBTILISIN"/>
</dbReference>
<feature type="domain" description="Peptidase S8/S53" evidence="7">
    <location>
        <begin position="486"/>
        <end position="630"/>
    </location>
</feature>
<feature type="active site" description="Charge relay system" evidence="6">
    <location>
        <position position="208"/>
    </location>
</feature>
<gene>
    <name evidence="9" type="ORF">FO442_01175</name>
</gene>
<dbReference type="InterPro" id="IPR026444">
    <property type="entry name" value="Secre_tail"/>
</dbReference>
<dbReference type="PANTHER" id="PTHR43806:SF11">
    <property type="entry name" value="CEREVISIN-RELATED"/>
    <property type="match status" value="1"/>
</dbReference>
<comment type="similarity">
    <text evidence="1 6">Belongs to the peptidase S8 family.</text>
</comment>
<keyword evidence="5 6" id="KW-0720">Serine protease</keyword>
<dbReference type="InterPro" id="IPR036852">
    <property type="entry name" value="Peptidase_S8/S53_dom_sf"/>
</dbReference>
<reference evidence="9 10" key="1">
    <citation type="submission" date="2019-07" db="EMBL/GenBank/DDBJ databases">
        <authorList>
            <person name="Huq M.A."/>
        </authorList>
    </citation>
    <scope>NUCLEOTIDE SEQUENCE [LARGE SCALE GENOMIC DNA]</scope>
    <source>
        <strain evidence="9 10">MAH-3</strain>
    </source>
</reference>
<dbReference type="InterPro" id="IPR023828">
    <property type="entry name" value="Peptidase_S8_Ser-AS"/>
</dbReference>
<evidence type="ECO:0000313" key="10">
    <source>
        <dbReference type="Proteomes" id="UP000316008"/>
    </source>
</evidence>